<reference evidence="1 2" key="1">
    <citation type="submission" date="2017-09" db="EMBL/GenBank/DDBJ databases">
        <title>The diverse metabolic capabilities of V. boronicumulans make it an excellent choice for continued studies on novel biodegradation.</title>
        <authorList>
            <person name="Sun S."/>
        </authorList>
    </citation>
    <scope>NUCLEOTIDE SEQUENCE [LARGE SCALE GENOMIC DNA]</scope>
    <source>
        <strain evidence="1 2">J1</strain>
    </source>
</reference>
<organism evidence="1 2">
    <name type="scientific">Variovorax boronicumulans</name>
    <dbReference type="NCBI Taxonomy" id="436515"/>
    <lineage>
        <taxon>Bacteria</taxon>
        <taxon>Pseudomonadati</taxon>
        <taxon>Pseudomonadota</taxon>
        <taxon>Betaproteobacteria</taxon>
        <taxon>Burkholderiales</taxon>
        <taxon>Comamonadaceae</taxon>
        <taxon>Variovorax</taxon>
    </lineage>
</organism>
<sequence length="97" mass="10696">MQTSEKTSRCLAKASPAPTLAERIDAIEQFLQQLVQLLEFEPNLSRENVAAWMEVMTASAGGQGLQALRQRAAMERLCERVLSPAVDVLRPANGWLS</sequence>
<evidence type="ECO:0000313" key="1">
    <source>
        <dbReference type="EMBL" id="ATA55359.1"/>
    </source>
</evidence>
<accession>A0A250DMZ9</accession>
<proteinExistence type="predicted"/>
<dbReference type="Proteomes" id="UP000217154">
    <property type="component" value="Chromosome"/>
</dbReference>
<dbReference type="AlphaFoldDB" id="A0A250DMZ9"/>
<name>A0A250DMZ9_9BURK</name>
<dbReference type="RefSeq" id="WP_095745732.1">
    <property type="nucleotide sequence ID" value="NZ_CP023284.1"/>
</dbReference>
<gene>
    <name evidence="1" type="ORF">CKY39_20650</name>
</gene>
<dbReference type="EMBL" id="CP023284">
    <property type="protein sequence ID" value="ATA55359.1"/>
    <property type="molecule type" value="Genomic_DNA"/>
</dbReference>
<dbReference type="KEGG" id="vbo:CKY39_20650"/>
<evidence type="ECO:0000313" key="2">
    <source>
        <dbReference type="Proteomes" id="UP000217154"/>
    </source>
</evidence>
<protein>
    <submittedName>
        <fullName evidence="1">Uncharacterized protein</fullName>
    </submittedName>
</protein>